<evidence type="ECO:0000259" key="2">
    <source>
        <dbReference type="Pfam" id="PF14016"/>
    </source>
</evidence>
<gene>
    <name evidence="3" type="ORF">HDA36_002613</name>
</gene>
<protein>
    <recommendedName>
        <fullName evidence="2">DUF4232 domain-containing protein</fullName>
    </recommendedName>
</protein>
<evidence type="ECO:0000256" key="1">
    <source>
        <dbReference type="SAM" id="SignalP"/>
    </source>
</evidence>
<keyword evidence="1" id="KW-0732">Signal</keyword>
<dbReference type="InterPro" id="IPR025326">
    <property type="entry name" value="DUF4232"/>
</dbReference>
<dbReference type="Proteomes" id="UP000572635">
    <property type="component" value="Unassembled WGS sequence"/>
</dbReference>
<comment type="caution">
    <text evidence="3">The sequence shown here is derived from an EMBL/GenBank/DDBJ whole genome shotgun (WGS) entry which is preliminary data.</text>
</comment>
<dbReference type="AlphaFoldDB" id="A0A7W8QLM1"/>
<dbReference type="Pfam" id="PF14016">
    <property type="entry name" value="DUF4232"/>
    <property type="match status" value="1"/>
</dbReference>
<feature type="domain" description="DUF4232" evidence="2">
    <location>
        <begin position="56"/>
        <end position="179"/>
    </location>
</feature>
<evidence type="ECO:0000313" key="3">
    <source>
        <dbReference type="EMBL" id="MBB5432529.1"/>
    </source>
</evidence>
<keyword evidence="4" id="KW-1185">Reference proteome</keyword>
<feature type="chain" id="PRO_5030535320" description="DUF4232 domain-containing protein" evidence="1">
    <location>
        <begin position="43"/>
        <end position="195"/>
    </location>
</feature>
<sequence>MFDKGMPNKAGKRTGWRLAGTAAAAAGVAVPLLALSAPAALADGGSASGDGAAPACLTSQLEVTDNGSTAGAGSRYIELRIANTSDDPCTIQGHFDEVRWLRGDGEPLGDPAATTAEAGEPIVIGQGVDAYATVRVPSPGAFDPEECLPEKASLLHLVPPSNQATYDVAFDDVTVCSASGAGTSQISAFRPDSRV</sequence>
<evidence type="ECO:0000313" key="4">
    <source>
        <dbReference type="Proteomes" id="UP000572635"/>
    </source>
</evidence>
<feature type="signal peptide" evidence="1">
    <location>
        <begin position="1"/>
        <end position="42"/>
    </location>
</feature>
<name>A0A7W8QLM1_9ACTN</name>
<dbReference type="RefSeq" id="WP_184392085.1">
    <property type="nucleotide sequence ID" value="NZ_BAAAJD010000043.1"/>
</dbReference>
<proteinExistence type="predicted"/>
<accession>A0A7W8QLM1</accession>
<organism evidence="3 4">
    <name type="scientific">Nocardiopsis composta</name>
    <dbReference type="NCBI Taxonomy" id="157465"/>
    <lineage>
        <taxon>Bacteria</taxon>
        <taxon>Bacillati</taxon>
        <taxon>Actinomycetota</taxon>
        <taxon>Actinomycetes</taxon>
        <taxon>Streptosporangiales</taxon>
        <taxon>Nocardiopsidaceae</taxon>
        <taxon>Nocardiopsis</taxon>
    </lineage>
</organism>
<reference evidence="3 4" key="1">
    <citation type="submission" date="2020-08" db="EMBL/GenBank/DDBJ databases">
        <title>Sequencing the genomes of 1000 actinobacteria strains.</title>
        <authorList>
            <person name="Klenk H.-P."/>
        </authorList>
    </citation>
    <scope>NUCLEOTIDE SEQUENCE [LARGE SCALE GENOMIC DNA]</scope>
    <source>
        <strain evidence="3 4">DSM 44551</strain>
    </source>
</reference>
<dbReference type="EMBL" id="JACHDB010000001">
    <property type="protein sequence ID" value="MBB5432529.1"/>
    <property type="molecule type" value="Genomic_DNA"/>
</dbReference>